<dbReference type="SUPFAM" id="SSF109640">
    <property type="entry name" value="KRAB domain (Kruppel-associated box)"/>
    <property type="match status" value="1"/>
</dbReference>
<dbReference type="SMART" id="SM00597">
    <property type="entry name" value="ZnF_TTF"/>
    <property type="match status" value="1"/>
</dbReference>
<keyword evidence="9" id="KW-1185">Reference proteome</keyword>
<dbReference type="Pfam" id="PF01352">
    <property type="entry name" value="KRAB"/>
    <property type="match status" value="1"/>
</dbReference>
<gene>
    <name evidence="8" type="ORF">PODLI_1B022231</name>
</gene>
<dbReference type="InterPro" id="IPR001909">
    <property type="entry name" value="KRAB"/>
</dbReference>
<name>A0AA35JXY6_9SAUR</name>
<evidence type="ECO:0000256" key="3">
    <source>
        <dbReference type="ARBA" id="ARBA00022771"/>
    </source>
</evidence>
<dbReference type="SMART" id="SM00349">
    <property type="entry name" value="KRAB"/>
    <property type="match status" value="1"/>
</dbReference>
<evidence type="ECO:0000256" key="1">
    <source>
        <dbReference type="ARBA" id="ARBA00022723"/>
    </source>
</evidence>
<organism evidence="8 9">
    <name type="scientific">Podarcis lilfordi</name>
    <name type="common">Lilford's wall lizard</name>
    <dbReference type="NCBI Taxonomy" id="74358"/>
    <lineage>
        <taxon>Eukaryota</taxon>
        <taxon>Metazoa</taxon>
        <taxon>Chordata</taxon>
        <taxon>Craniata</taxon>
        <taxon>Vertebrata</taxon>
        <taxon>Euteleostomi</taxon>
        <taxon>Lepidosauria</taxon>
        <taxon>Squamata</taxon>
        <taxon>Bifurcata</taxon>
        <taxon>Unidentata</taxon>
        <taxon>Episquamata</taxon>
        <taxon>Laterata</taxon>
        <taxon>Lacertibaenia</taxon>
        <taxon>Lacertidae</taxon>
        <taxon>Podarcis</taxon>
    </lineage>
</organism>
<dbReference type="SUPFAM" id="SSF53098">
    <property type="entry name" value="Ribonuclease H-like"/>
    <property type="match status" value="1"/>
</dbReference>
<evidence type="ECO:0000259" key="6">
    <source>
        <dbReference type="PROSITE" id="PS50157"/>
    </source>
</evidence>
<dbReference type="InterPro" id="IPR036051">
    <property type="entry name" value="KRAB_dom_sf"/>
</dbReference>
<dbReference type="PANTHER" id="PTHR46880">
    <property type="entry name" value="RAS-ASSOCIATING DOMAIN-CONTAINING PROTEIN"/>
    <property type="match status" value="1"/>
</dbReference>
<protein>
    <submittedName>
        <fullName evidence="8">Finger 862 isoform X2</fullName>
    </submittedName>
</protein>
<dbReference type="CDD" id="cd07765">
    <property type="entry name" value="KRAB_A-box"/>
    <property type="match status" value="1"/>
</dbReference>
<dbReference type="PANTHER" id="PTHR46880:SF3">
    <property type="entry name" value="ZINC FINGER PROTEIN 862"/>
    <property type="match status" value="1"/>
</dbReference>
<keyword evidence="4" id="KW-0862">Zinc</keyword>
<dbReference type="Gene3D" id="3.30.160.60">
    <property type="entry name" value="Classic Zinc Finger"/>
    <property type="match status" value="2"/>
</dbReference>
<dbReference type="GO" id="GO:0008270">
    <property type="term" value="F:zinc ion binding"/>
    <property type="evidence" value="ECO:0007669"/>
    <property type="project" value="UniProtKB-KW"/>
</dbReference>
<dbReference type="SMART" id="SM00355">
    <property type="entry name" value="ZnF_C2H2"/>
    <property type="match status" value="2"/>
</dbReference>
<dbReference type="EMBL" id="OX395127">
    <property type="protein sequence ID" value="CAI5768080.1"/>
    <property type="molecule type" value="Genomic_DNA"/>
</dbReference>
<dbReference type="GO" id="GO:0006355">
    <property type="term" value="P:regulation of DNA-templated transcription"/>
    <property type="evidence" value="ECO:0007669"/>
    <property type="project" value="InterPro"/>
</dbReference>
<proteinExistence type="predicted"/>
<reference evidence="8" key="1">
    <citation type="submission" date="2022-12" db="EMBL/GenBank/DDBJ databases">
        <authorList>
            <person name="Alioto T."/>
            <person name="Alioto T."/>
            <person name="Gomez Garrido J."/>
        </authorList>
    </citation>
    <scope>NUCLEOTIDE SEQUENCE</scope>
</reference>
<feature type="domain" description="C2H2-type" evidence="6">
    <location>
        <begin position="132"/>
        <end position="154"/>
    </location>
</feature>
<dbReference type="PROSITE" id="PS00028">
    <property type="entry name" value="ZINC_FINGER_C2H2_1"/>
    <property type="match status" value="2"/>
</dbReference>
<dbReference type="InterPro" id="IPR036236">
    <property type="entry name" value="Znf_C2H2_sf"/>
</dbReference>
<dbReference type="AlphaFoldDB" id="A0AA35JXY6"/>
<feature type="domain" description="KRAB" evidence="7">
    <location>
        <begin position="24"/>
        <end position="95"/>
    </location>
</feature>
<dbReference type="Gene3D" id="6.10.140.140">
    <property type="match status" value="1"/>
</dbReference>
<dbReference type="Pfam" id="PF00096">
    <property type="entry name" value="zf-C2H2"/>
    <property type="match status" value="2"/>
</dbReference>
<feature type="domain" description="C2H2-type" evidence="6">
    <location>
        <begin position="104"/>
        <end position="131"/>
    </location>
</feature>
<keyword evidence="1" id="KW-0479">Metal-binding</keyword>
<accession>A0AA35JXY6</accession>
<keyword evidence="2" id="KW-0677">Repeat</keyword>
<dbReference type="InterPro" id="IPR012337">
    <property type="entry name" value="RNaseH-like_sf"/>
</dbReference>
<evidence type="ECO:0000259" key="7">
    <source>
        <dbReference type="PROSITE" id="PS50805"/>
    </source>
</evidence>
<keyword evidence="3 5" id="KW-0863">Zinc-finger</keyword>
<dbReference type="Proteomes" id="UP001178461">
    <property type="component" value="Chromosome 2"/>
</dbReference>
<dbReference type="InterPro" id="IPR013087">
    <property type="entry name" value="Znf_C2H2_type"/>
</dbReference>
<evidence type="ECO:0000256" key="5">
    <source>
        <dbReference type="PROSITE-ProRule" id="PRU00042"/>
    </source>
</evidence>
<sequence length="900" mass="100372">MFQLRSTSPPWEKDVAAVESSQPVTFEDVAVCFTKGQWDLLEPEQKALYKEVMQENYENVASLGFPVPKPTLIFWLEQGAEPWVQDMGEKAIKASDKKTAKKKATCPLCGKIVSSKYALIGHMRTHTGEKPYECHDCRRGFALRKNLTLHQKTHQKHLVPDSQLIRETASWKESAFSQNQPGGEEHRDYLMSEGSVPQPSYLGGIIKVETVDDTDEKDPMDDYALSLCPPMEVWPPNLYPEACGREPGAVGAARKTLGPRSIQKSWFSQFPWLEADKGQTTLYCVVCKEKPPAHGPVSKLVTGYTRPFKVETLKHHDKSNAHKLCVRALTAKEDPDGAPAAERLTKMSSYVLRNMEHLFSAAYDIAYHSKPLNDYEKALDLLQVMGAPIIPRYRNRVACTLFIRCIADTLRKEILDSICRSPCASLLLDGFTDSSDQPCLAIYIRYLKRAEVKESYLCLPPLPGDTADACFAAAVSAMDQLQIPFRKPGWVVGLATGGAASIAACKSALVAKFQEVIPRLSPAHCVTHKLQYAAIGACYRDVDFVKDCEKHIRATFKFFQASPERLRELQGAAPRLGQKVAKLMESNSVRWLVSKRQTLSVLLESLPALVAHAERLAKSSSHEGQKAKGMLTFLRSFHFVKFSHFLIDFLQVYKPLSEVFQRESVLLGQVTAAVEAAYFALQNLLQQPGPKEEEFNAAVKNGSFRGVSLDVVEMGEFRFQVDRAKIILTGAEYLHQRFDGETSPQLLKSTEVFDTVCRPAAGSCLANSGDAEVLSMAKYFEYVLPPSYSEERLLDEWAELKNVAKDLLFSELCRKAIAERQAFPLLSKLASVSACLRISTGSCKRGCVVMNLIRTYERLKLSNEVANSLVMVAVNGVAVPEFDPLPAIEHWYLTSSGRRC</sequence>
<dbReference type="PROSITE" id="PS50157">
    <property type="entry name" value="ZINC_FINGER_C2H2_2"/>
    <property type="match status" value="2"/>
</dbReference>
<evidence type="ECO:0000313" key="9">
    <source>
        <dbReference type="Proteomes" id="UP001178461"/>
    </source>
</evidence>
<dbReference type="FunFam" id="3.30.160.60:FF:002343">
    <property type="entry name" value="Zinc finger protein 33A"/>
    <property type="match status" value="1"/>
</dbReference>
<dbReference type="PROSITE" id="PS50805">
    <property type="entry name" value="KRAB"/>
    <property type="match status" value="1"/>
</dbReference>
<evidence type="ECO:0000256" key="4">
    <source>
        <dbReference type="ARBA" id="ARBA00022833"/>
    </source>
</evidence>
<dbReference type="SUPFAM" id="SSF57667">
    <property type="entry name" value="beta-beta-alpha zinc fingers"/>
    <property type="match status" value="1"/>
</dbReference>
<dbReference type="InterPro" id="IPR006580">
    <property type="entry name" value="Znf_TTF"/>
</dbReference>
<evidence type="ECO:0000256" key="2">
    <source>
        <dbReference type="ARBA" id="ARBA00022737"/>
    </source>
</evidence>
<evidence type="ECO:0000313" key="8">
    <source>
        <dbReference type="EMBL" id="CAI5768080.1"/>
    </source>
</evidence>